<dbReference type="EC" id="4.4.1.13" evidence="2"/>
<name>A0A0U9HG66_9FIRM</name>
<comment type="cofactor">
    <cofactor evidence="1">
        <name>pyridoxal 5'-phosphate</name>
        <dbReference type="ChEBI" id="CHEBI:597326"/>
    </cofactor>
</comment>
<dbReference type="Gene3D" id="3.40.640.10">
    <property type="entry name" value="Type I PLP-dependent aspartate aminotransferase-like (Major domain)"/>
    <property type="match status" value="1"/>
</dbReference>
<dbReference type="CDD" id="cd00609">
    <property type="entry name" value="AAT_like"/>
    <property type="match status" value="1"/>
</dbReference>
<gene>
    <name evidence="7" type="ORF">TSYNT_8211</name>
</gene>
<dbReference type="InterPro" id="IPR015422">
    <property type="entry name" value="PyrdxlP-dep_Trfase_small"/>
</dbReference>
<dbReference type="InterPro" id="IPR004839">
    <property type="entry name" value="Aminotransferase_I/II_large"/>
</dbReference>
<dbReference type="STRING" id="224999.GCA_001485475_01710"/>
<feature type="domain" description="Aminotransferase class I/classII large" evidence="6">
    <location>
        <begin position="41"/>
        <end position="386"/>
    </location>
</feature>
<dbReference type="AlphaFoldDB" id="A0A0U9HG66"/>
<dbReference type="EMBL" id="DF977002">
    <property type="protein sequence ID" value="GAQ25674.1"/>
    <property type="molecule type" value="Genomic_DNA"/>
</dbReference>
<dbReference type="Gene3D" id="3.90.1150.10">
    <property type="entry name" value="Aspartate Aminotransferase, domain 1"/>
    <property type="match status" value="1"/>
</dbReference>
<dbReference type="GO" id="GO:0047804">
    <property type="term" value="F:cysteine-S-conjugate beta-lyase activity"/>
    <property type="evidence" value="ECO:0007669"/>
    <property type="project" value="UniProtKB-EC"/>
</dbReference>
<dbReference type="PANTHER" id="PTHR43525:SF1">
    <property type="entry name" value="PROTEIN MALY"/>
    <property type="match status" value="1"/>
</dbReference>
<dbReference type="InterPro" id="IPR015421">
    <property type="entry name" value="PyrdxlP-dep_Trfase_major"/>
</dbReference>
<dbReference type="InterPro" id="IPR051798">
    <property type="entry name" value="Class-II_PLP-Dep_Aminotrans"/>
</dbReference>
<dbReference type="OrthoDB" id="9802872at2"/>
<evidence type="ECO:0000259" key="6">
    <source>
        <dbReference type="Pfam" id="PF00155"/>
    </source>
</evidence>
<evidence type="ECO:0000256" key="5">
    <source>
        <dbReference type="ARBA" id="ARBA00037974"/>
    </source>
</evidence>
<evidence type="ECO:0000256" key="3">
    <source>
        <dbReference type="ARBA" id="ARBA00022898"/>
    </source>
</evidence>
<evidence type="ECO:0000256" key="1">
    <source>
        <dbReference type="ARBA" id="ARBA00001933"/>
    </source>
</evidence>
<evidence type="ECO:0000313" key="7">
    <source>
        <dbReference type="EMBL" id="GAQ25674.1"/>
    </source>
</evidence>
<dbReference type="RefSeq" id="WP_059033096.1">
    <property type="nucleotide sequence ID" value="NZ_DF977002.1"/>
</dbReference>
<dbReference type="InterPro" id="IPR027619">
    <property type="entry name" value="C-S_lyase_PatB-like"/>
</dbReference>
<dbReference type="Proteomes" id="UP000062160">
    <property type="component" value="Unassembled WGS sequence"/>
</dbReference>
<comment type="similarity">
    <text evidence="5">Belongs to the class-II pyridoxal-phosphate-dependent aminotransferase family. MalY/PatB cystathionine beta-lyase subfamily.</text>
</comment>
<reference evidence="7" key="1">
    <citation type="journal article" date="2016" name="Genome Announc.">
        <title>Draft Genome Sequence of the Syntrophic Lactate-Degrading Bacterium Tepidanaerobacter syntrophicus JLT.</title>
        <authorList>
            <person name="Matsuura N."/>
            <person name="Ohashi A."/>
            <person name="Tourlousse D.M."/>
            <person name="Sekiguchi Y."/>
        </authorList>
    </citation>
    <scope>NUCLEOTIDE SEQUENCE [LARGE SCALE GENOMIC DNA]</scope>
    <source>
        <strain evidence="7">JL</strain>
    </source>
</reference>
<evidence type="ECO:0000256" key="2">
    <source>
        <dbReference type="ARBA" id="ARBA00012224"/>
    </source>
</evidence>
<dbReference type="GO" id="GO:0030170">
    <property type="term" value="F:pyridoxal phosphate binding"/>
    <property type="evidence" value="ECO:0007669"/>
    <property type="project" value="InterPro"/>
</dbReference>
<protein>
    <recommendedName>
        <fullName evidence="2">cysteine-S-conjugate beta-lyase</fullName>
        <ecNumber evidence="2">4.4.1.13</ecNumber>
    </recommendedName>
</protein>
<dbReference type="PANTHER" id="PTHR43525">
    <property type="entry name" value="PROTEIN MALY"/>
    <property type="match status" value="1"/>
</dbReference>
<sequence length="395" mass="45157">MKYDFDEIIDRSGTNSAKWDKNTLKEMFGAEDVLPFWVADMDFKAAQPIIDAVVKRAEHGIYGYSSRTDSYYESIINWTKRRHGWEIEKEWINFTPGVVPAINYAIQAFCIPGDKIIIQNPVYYPFHDAIKNNGCHIIDSTLKFNGEYYEMDFEDFENKAKDPKVTLFILCSPHNPVSRVWTKEELEKIGDICCRNNVLVIADEIHNDLVFSGYKHTMFASIKEEFALNSITCTAPSKTFNLAGMQASNIIIPNPLLRERFQRILEKNAIGGQNPFSIVALEAAYNEGEDWLNQLLAYLEGNIEFIHEYLKKHLPKAKLIDPQGTYLGWLDFRGYEKDGKKLESLVYGKGRVALDGGTWFGNGGDGFIRLNFACPKILLKEGLERIAKAINEEYN</sequence>
<keyword evidence="4 7" id="KW-0456">Lyase</keyword>
<evidence type="ECO:0000313" key="8">
    <source>
        <dbReference type="Proteomes" id="UP000062160"/>
    </source>
</evidence>
<keyword evidence="3" id="KW-0663">Pyridoxal phosphate</keyword>
<dbReference type="SUPFAM" id="SSF53383">
    <property type="entry name" value="PLP-dependent transferases"/>
    <property type="match status" value="1"/>
</dbReference>
<accession>A0A0U9HG66</accession>
<dbReference type="InterPro" id="IPR015424">
    <property type="entry name" value="PyrdxlP-dep_Trfase"/>
</dbReference>
<evidence type="ECO:0000256" key="4">
    <source>
        <dbReference type="ARBA" id="ARBA00023239"/>
    </source>
</evidence>
<keyword evidence="8" id="KW-1185">Reference proteome</keyword>
<dbReference type="NCBIfam" id="TIGR04350">
    <property type="entry name" value="C_S_lyase_PatB"/>
    <property type="match status" value="1"/>
</dbReference>
<proteinExistence type="inferred from homology"/>
<dbReference type="Pfam" id="PF00155">
    <property type="entry name" value="Aminotran_1_2"/>
    <property type="match status" value="1"/>
</dbReference>
<organism evidence="7">
    <name type="scientific">Tepidanaerobacter syntrophicus</name>
    <dbReference type="NCBI Taxonomy" id="224999"/>
    <lineage>
        <taxon>Bacteria</taxon>
        <taxon>Bacillati</taxon>
        <taxon>Bacillota</taxon>
        <taxon>Clostridia</taxon>
        <taxon>Thermosediminibacterales</taxon>
        <taxon>Tepidanaerobacteraceae</taxon>
        <taxon>Tepidanaerobacter</taxon>
    </lineage>
</organism>